<dbReference type="EMBL" id="AWUE01022475">
    <property type="protein sequence ID" value="OMO57905.1"/>
    <property type="molecule type" value="Genomic_DNA"/>
</dbReference>
<comment type="caution">
    <text evidence="1">The sequence shown here is derived from an EMBL/GenBank/DDBJ whole genome shotgun (WGS) entry which is preliminary data.</text>
</comment>
<reference evidence="2" key="1">
    <citation type="submission" date="2013-09" db="EMBL/GenBank/DDBJ databases">
        <title>Corchorus olitorius genome sequencing.</title>
        <authorList>
            <person name="Alam M."/>
            <person name="Haque M.S."/>
            <person name="Islam M.S."/>
            <person name="Emdad E.M."/>
            <person name="Islam M.M."/>
            <person name="Ahmed B."/>
            <person name="Halim A."/>
            <person name="Hossen Q.M.M."/>
            <person name="Hossain M.Z."/>
            <person name="Ahmed R."/>
            <person name="Khan M.M."/>
            <person name="Islam R."/>
            <person name="Rashid M.M."/>
            <person name="Khan S.A."/>
            <person name="Rahman M.S."/>
            <person name="Alam M."/>
            <person name="Yahiya A.S."/>
            <person name="Khan M.S."/>
            <person name="Azam M.S."/>
            <person name="Haque T."/>
            <person name="Lashkar M.Z.H."/>
            <person name="Akhand A.I."/>
            <person name="Morshed G."/>
            <person name="Roy S."/>
            <person name="Uddin K.S."/>
            <person name="Rabeya T."/>
            <person name="Hossain A.S."/>
            <person name="Chowdhury A."/>
            <person name="Snigdha A.R."/>
            <person name="Mortoza M.S."/>
            <person name="Matin S.A."/>
            <person name="Hoque S.M.E."/>
            <person name="Islam M.K."/>
            <person name="Roy D.K."/>
            <person name="Haider R."/>
            <person name="Moosa M.M."/>
            <person name="Elias S.M."/>
            <person name="Hasan A.M."/>
            <person name="Jahan S."/>
            <person name="Shafiuddin M."/>
            <person name="Mahmood N."/>
            <person name="Shommy N.S."/>
        </authorList>
    </citation>
    <scope>NUCLEOTIDE SEQUENCE [LARGE SCALE GENOMIC DNA]</scope>
    <source>
        <strain evidence="2">cv. O-4</strain>
    </source>
</reference>
<dbReference type="AlphaFoldDB" id="A0A1R3GIJ1"/>
<evidence type="ECO:0000313" key="2">
    <source>
        <dbReference type="Proteomes" id="UP000187203"/>
    </source>
</evidence>
<sequence length="94" mass="10752">MGFHENYFSKTQTSSCKSDHLKSRTSQDCDCTVGSTSPTYSHQKWKFGLPPYQDELMEDGAMMFTGREFCAILDPVSRKSFKYYSKLQVSTVVL</sequence>
<accession>A0A1R3GIJ1</accession>
<dbReference type="Proteomes" id="UP000187203">
    <property type="component" value="Unassembled WGS sequence"/>
</dbReference>
<protein>
    <submittedName>
        <fullName evidence="1">Uncharacterized protein</fullName>
    </submittedName>
</protein>
<organism evidence="1 2">
    <name type="scientific">Corchorus olitorius</name>
    <dbReference type="NCBI Taxonomy" id="93759"/>
    <lineage>
        <taxon>Eukaryota</taxon>
        <taxon>Viridiplantae</taxon>
        <taxon>Streptophyta</taxon>
        <taxon>Embryophyta</taxon>
        <taxon>Tracheophyta</taxon>
        <taxon>Spermatophyta</taxon>
        <taxon>Magnoliopsida</taxon>
        <taxon>eudicotyledons</taxon>
        <taxon>Gunneridae</taxon>
        <taxon>Pentapetalae</taxon>
        <taxon>rosids</taxon>
        <taxon>malvids</taxon>
        <taxon>Malvales</taxon>
        <taxon>Malvaceae</taxon>
        <taxon>Grewioideae</taxon>
        <taxon>Apeibeae</taxon>
        <taxon>Corchorus</taxon>
    </lineage>
</organism>
<evidence type="ECO:0000313" key="1">
    <source>
        <dbReference type="EMBL" id="OMO57905.1"/>
    </source>
</evidence>
<name>A0A1R3GIJ1_9ROSI</name>
<keyword evidence="2" id="KW-1185">Reference proteome</keyword>
<gene>
    <name evidence="1" type="ORF">COLO4_35008</name>
</gene>
<proteinExistence type="predicted"/>